<dbReference type="PROSITE" id="PS00092">
    <property type="entry name" value="N6_MTASE"/>
    <property type="match status" value="1"/>
</dbReference>
<protein>
    <recommendedName>
        <fullName evidence="4">DNA methylase N-4/N-6 domain-containing protein</fullName>
    </recommendedName>
</protein>
<name>A0A0F9Q9H6_9ZZZZ</name>
<dbReference type="InterPro" id="IPR001091">
    <property type="entry name" value="RM_Methyltransferase"/>
</dbReference>
<proteinExistence type="inferred from homology"/>
<keyword evidence="2" id="KW-0489">Methyltransferase</keyword>
<dbReference type="AlphaFoldDB" id="A0A0F9Q9H6"/>
<dbReference type="GO" id="GO:0008170">
    <property type="term" value="F:N-methyltransferase activity"/>
    <property type="evidence" value="ECO:0007669"/>
    <property type="project" value="InterPro"/>
</dbReference>
<dbReference type="GO" id="GO:0032259">
    <property type="term" value="P:methylation"/>
    <property type="evidence" value="ECO:0007669"/>
    <property type="project" value="UniProtKB-KW"/>
</dbReference>
<evidence type="ECO:0000259" key="4">
    <source>
        <dbReference type="Pfam" id="PF01555"/>
    </source>
</evidence>
<reference evidence="5" key="1">
    <citation type="journal article" date="2015" name="Nature">
        <title>Complex archaea that bridge the gap between prokaryotes and eukaryotes.</title>
        <authorList>
            <person name="Spang A."/>
            <person name="Saw J.H."/>
            <person name="Jorgensen S.L."/>
            <person name="Zaremba-Niedzwiedzka K."/>
            <person name="Martijn J."/>
            <person name="Lind A.E."/>
            <person name="van Eijk R."/>
            <person name="Schleper C."/>
            <person name="Guy L."/>
            <person name="Ettema T.J."/>
        </authorList>
    </citation>
    <scope>NUCLEOTIDE SEQUENCE</scope>
</reference>
<evidence type="ECO:0000256" key="1">
    <source>
        <dbReference type="ARBA" id="ARBA00006594"/>
    </source>
</evidence>
<feature type="domain" description="DNA methylase N-4/N-6" evidence="4">
    <location>
        <begin position="33"/>
        <end position="272"/>
    </location>
</feature>
<dbReference type="InterPro" id="IPR002052">
    <property type="entry name" value="DNA_methylase_N6_adenine_CS"/>
</dbReference>
<dbReference type="PRINTS" id="PR00508">
    <property type="entry name" value="S21N4MTFRASE"/>
</dbReference>
<organism evidence="5">
    <name type="scientific">marine sediment metagenome</name>
    <dbReference type="NCBI Taxonomy" id="412755"/>
    <lineage>
        <taxon>unclassified sequences</taxon>
        <taxon>metagenomes</taxon>
        <taxon>ecological metagenomes</taxon>
    </lineage>
</organism>
<keyword evidence="3" id="KW-0808">Transferase</keyword>
<dbReference type="Gene3D" id="3.40.50.150">
    <property type="entry name" value="Vaccinia Virus protein VP39"/>
    <property type="match status" value="1"/>
</dbReference>
<gene>
    <name evidence="5" type="ORF">LCGC14_0731400</name>
</gene>
<comment type="similarity">
    <text evidence="1">Belongs to the N(4)/N(6)-methyltransferase family.</text>
</comment>
<dbReference type="InterPro" id="IPR029063">
    <property type="entry name" value="SAM-dependent_MTases_sf"/>
</dbReference>
<dbReference type="InterPro" id="IPR002941">
    <property type="entry name" value="DNA_methylase_N4/N6"/>
</dbReference>
<evidence type="ECO:0000313" key="5">
    <source>
        <dbReference type="EMBL" id="KKN40625.1"/>
    </source>
</evidence>
<evidence type="ECO:0000256" key="2">
    <source>
        <dbReference type="ARBA" id="ARBA00022603"/>
    </source>
</evidence>
<dbReference type="EMBL" id="LAZR01001693">
    <property type="protein sequence ID" value="KKN40625.1"/>
    <property type="molecule type" value="Genomic_DNA"/>
</dbReference>
<dbReference type="GO" id="GO:0003677">
    <property type="term" value="F:DNA binding"/>
    <property type="evidence" value="ECO:0007669"/>
    <property type="project" value="InterPro"/>
</dbReference>
<sequence>MSFDLINMTDKHDLEIYIDDNINIMRDLPQSFRLIYMDPPFNTGREQIKKTLITKLSKDGDRKGFKGKIYTSEVKSNISYSDIFGNLSEFLYPRIEIAYEKLTLDGSMAVHLDYREVHDVKVFVMDKIFGRECFMNEIIWEYDYGARSRSRWSAKHDTILWYVKDPKNYIFNFDSIDRIPYLAPSLVTKEKAAIGKTITDVWWHTIVCGKEKTGYPTQKPQIITDRFIKMNSLPGDYVMDPFAGSGTFGESALLHGRNCVLIDESQDALKAMENRLERWNPKICR</sequence>
<dbReference type="Pfam" id="PF01555">
    <property type="entry name" value="N6_N4_Mtase"/>
    <property type="match status" value="1"/>
</dbReference>
<evidence type="ECO:0000256" key="3">
    <source>
        <dbReference type="ARBA" id="ARBA00022679"/>
    </source>
</evidence>
<dbReference type="SUPFAM" id="SSF53335">
    <property type="entry name" value="S-adenosyl-L-methionine-dependent methyltransferases"/>
    <property type="match status" value="1"/>
</dbReference>
<accession>A0A0F9Q9H6</accession>
<comment type="caution">
    <text evidence="5">The sequence shown here is derived from an EMBL/GenBank/DDBJ whole genome shotgun (WGS) entry which is preliminary data.</text>
</comment>